<proteinExistence type="predicted"/>
<comment type="caution">
    <text evidence="2">The sequence shown here is derived from an EMBL/GenBank/DDBJ whole genome shotgun (WGS) entry which is preliminary data.</text>
</comment>
<evidence type="ECO:0000313" key="4">
    <source>
        <dbReference type="Proteomes" id="UP000533533"/>
    </source>
</evidence>
<dbReference type="Proteomes" id="UP000533533">
    <property type="component" value="Unassembled WGS sequence"/>
</dbReference>
<dbReference type="EMBL" id="QJSQ01000005">
    <property type="protein sequence ID" value="PYE24961.1"/>
    <property type="molecule type" value="Genomic_DNA"/>
</dbReference>
<evidence type="ECO:0000313" key="1">
    <source>
        <dbReference type="EMBL" id="MBB2926899.1"/>
    </source>
</evidence>
<keyword evidence="4" id="KW-1185">Reference proteome</keyword>
<dbReference type="EMBL" id="JACHVZ010000003">
    <property type="protein sequence ID" value="MBB2926899.1"/>
    <property type="molecule type" value="Genomic_DNA"/>
</dbReference>
<name>A0A2U1AMC7_9BURK</name>
<accession>A0A2U1AMC7</accession>
<dbReference type="OrthoDB" id="9108959at2"/>
<reference evidence="2 3" key="1">
    <citation type="submission" date="2018-06" db="EMBL/GenBank/DDBJ databases">
        <title>Genomic Encyclopedia of Type Strains, Phase IV (KMG-V): Genome sequencing to study the core and pangenomes of soil and plant-associated prokaryotes.</title>
        <authorList>
            <person name="Whitman W."/>
        </authorList>
    </citation>
    <scope>NUCLEOTIDE SEQUENCE [LARGE SCALE GENOMIC DNA]</scope>
    <source>
        <strain evidence="2 3">SRCL-318</strain>
        <strain evidence="1 4">SRMrh-85</strain>
    </source>
</reference>
<sequence>MRKAHKKPRQSGLYYYEAAYSLELARGASHISSMLSAATQEGAVHEVMREFVATHGRAALDAFCWLLAERLEKRGCAAAAMQARDFDASRRMRELACAS</sequence>
<organism evidence="2 3">
    <name type="scientific">Paraburkholderia silvatlantica</name>
    <dbReference type="NCBI Taxonomy" id="321895"/>
    <lineage>
        <taxon>Bacteria</taxon>
        <taxon>Pseudomonadati</taxon>
        <taxon>Pseudomonadota</taxon>
        <taxon>Betaproteobacteria</taxon>
        <taxon>Burkholderiales</taxon>
        <taxon>Burkholderiaceae</taxon>
        <taxon>Paraburkholderia</taxon>
    </lineage>
</organism>
<dbReference type="AlphaFoldDB" id="A0A2U1AMC7"/>
<dbReference type="RefSeq" id="WP_110382619.1">
    <property type="nucleotide sequence ID" value="NZ_JACHVZ010000003.1"/>
</dbReference>
<protein>
    <submittedName>
        <fullName evidence="2">Uncharacterized protein</fullName>
    </submittedName>
</protein>
<gene>
    <name evidence="2" type="ORF">C7410_105186</name>
    <name evidence="1" type="ORF">FHX59_001308</name>
</gene>
<dbReference type="Proteomes" id="UP000247772">
    <property type="component" value="Unassembled WGS sequence"/>
</dbReference>
<evidence type="ECO:0000313" key="3">
    <source>
        <dbReference type="Proteomes" id="UP000247772"/>
    </source>
</evidence>
<evidence type="ECO:0000313" key="2">
    <source>
        <dbReference type="EMBL" id="PYE24961.1"/>
    </source>
</evidence>